<keyword evidence="4" id="KW-1185">Reference proteome</keyword>
<evidence type="ECO:0000313" key="4">
    <source>
        <dbReference type="Proteomes" id="UP001500822"/>
    </source>
</evidence>
<accession>A0ABP8ZCC1</accession>
<reference evidence="4" key="1">
    <citation type="journal article" date="2019" name="Int. J. Syst. Evol. Microbiol.">
        <title>The Global Catalogue of Microorganisms (GCM) 10K type strain sequencing project: providing services to taxonomists for standard genome sequencing and annotation.</title>
        <authorList>
            <consortium name="The Broad Institute Genomics Platform"/>
            <consortium name="The Broad Institute Genome Sequencing Center for Infectious Disease"/>
            <person name="Wu L."/>
            <person name="Ma J."/>
        </authorList>
    </citation>
    <scope>NUCLEOTIDE SEQUENCE [LARGE SCALE GENOMIC DNA]</scope>
    <source>
        <strain evidence="4">JCM 18077</strain>
    </source>
</reference>
<evidence type="ECO:0000313" key="3">
    <source>
        <dbReference type="EMBL" id="GAA4751831.1"/>
    </source>
</evidence>
<evidence type="ECO:0000256" key="1">
    <source>
        <dbReference type="SAM" id="MobiDB-lite"/>
    </source>
</evidence>
<evidence type="ECO:0000256" key="2">
    <source>
        <dbReference type="SAM" id="Phobius"/>
    </source>
</evidence>
<protein>
    <recommendedName>
        <fullName evidence="5">RDD family protein</fullName>
    </recommendedName>
</protein>
<keyword evidence="2" id="KW-1133">Transmembrane helix</keyword>
<keyword evidence="2" id="KW-0812">Transmembrane</keyword>
<dbReference type="Proteomes" id="UP001500822">
    <property type="component" value="Unassembled WGS sequence"/>
</dbReference>
<keyword evidence="2" id="KW-0472">Membrane</keyword>
<evidence type="ECO:0008006" key="5">
    <source>
        <dbReference type="Google" id="ProtNLM"/>
    </source>
</evidence>
<name>A0ABP8ZCC1_9ACTN</name>
<gene>
    <name evidence="3" type="ORF">GCM10023217_23320</name>
</gene>
<organism evidence="3 4">
    <name type="scientific">Gordonia alkaliphila</name>
    <dbReference type="NCBI Taxonomy" id="1053547"/>
    <lineage>
        <taxon>Bacteria</taxon>
        <taxon>Bacillati</taxon>
        <taxon>Actinomycetota</taxon>
        <taxon>Actinomycetes</taxon>
        <taxon>Mycobacteriales</taxon>
        <taxon>Gordoniaceae</taxon>
        <taxon>Gordonia</taxon>
    </lineage>
</organism>
<comment type="caution">
    <text evidence="3">The sequence shown here is derived from an EMBL/GenBank/DDBJ whole genome shotgun (WGS) entry which is preliminary data.</text>
</comment>
<dbReference type="EMBL" id="BAABIE010000010">
    <property type="protein sequence ID" value="GAA4751831.1"/>
    <property type="molecule type" value="Genomic_DNA"/>
</dbReference>
<feature type="region of interest" description="Disordered" evidence="1">
    <location>
        <begin position="1"/>
        <end position="27"/>
    </location>
</feature>
<sequence length="151" mass="16092">MEQVRWIDQTEPETEPESALGEAADPPAEADKPVLLERILDLCHLPGDILAVVLTAVTVFVGYGISGIAALVATPFVLAARVVGFAPWCVDVRLDGILVDKRYAPNGGAVGRLIDTAAQDLQSSRFRTELPRAQLLVDGPDHALEPDDLAG</sequence>
<proteinExistence type="predicted"/>
<feature type="transmembrane region" description="Helical" evidence="2">
    <location>
        <begin position="49"/>
        <end position="72"/>
    </location>
</feature>